<reference evidence="1 2" key="1">
    <citation type="submission" date="2018-07" db="EMBL/GenBank/DDBJ databases">
        <title>Mechanisms of high-level aminoglycoside resistance among Gram-negative pathogens in Brazil.</title>
        <authorList>
            <person name="Ballaben A.S."/>
            <person name="Darini A.L.C."/>
            <person name="Doi Y."/>
        </authorList>
    </citation>
    <scope>NUCLEOTIDE SEQUENCE [LARGE SCALE GENOMIC DNA]</scope>
    <source>
        <strain evidence="1 2">B2-305</strain>
    </source>
</reference>
<feature type="non-terminal residue" evidence="1">
    <location>
        <position position="1"/>
    </location>
</feature>
<sequence length="43" mass="4676">QLAAELVSIAGNYKVAEDLRRSPQWGKAVHVSLSGDVLNITRL</sequence>
<evidence type="ECO:0000313" key="2">
    <source>
        <dbReference type="Proteomes" id="UP000253594"/>
    </source>
</evidence>
<accession>A0A367LV26</accession>
<name>A0A367LV26_PSEAI</name>
<gene>
    <name evidence="1" type="primary">minC</name>
    <name evidence="1" type="ORF">DT376_42505</name>
</gene>
<organism evidence="1 2">
    <name type="scientific">Pseudomonas aeruginosa</name>
    <dbReference type="NCBI Taxonomy" id="287"/>
    <lineage>
        <taxon>Bacteria</taxon>
        <taxon>Pseudomonadati</taxon>
        <taxon>Pseudomonadota</taxon>
        <taxon>Gammaproteobacteria</taxon>
        <taxon>Pseudomonadales</taxon>
        <taxon>Pseudomonadaceae</taxon>
        <taxon>Pseudomonas</taxon>
    </lineage>
</organism>
<dbReference type="Proteomes" id="UP000253594">
    <property type="component" value="Unassembled WGS sequence"/>
</dbReference>
<comment type="caution">
    <text evidence="1">The sequence shown here is derived from an EMBL/GenBank/DDBJ whole genome shotgun (WGS) entry which is preliminary data.</text>
</comment>
<dbReference type="EMBL" id="QORE01003587">
    <property type="protein sequence ID" value="RCI68522.1"/>
    <property type="molecule type" value="Genomic_DNA"/>
</dbReference>
<proteinExistence type="predicted"/>
<protein>
    <submittedName>
        <fullName evidence="1">Septum site-determining protein MinC</fullName>
    </submittedName>
</protein>
<evidence type="ECO:0000313" key="1">
    <source>
        <dbReference type="EMBL" id="RCI68522.1"/>
    </source>
</evidence>
<dbReference type="AlphaFoldDB" id="A0A367LV26"/>